<dbReference type="InterPro" id="IPR017517">
    <property type="entry name" value="Maleyloyr_isom"/>
</dbReference>
<evidence type="ECO:0000313" key="2">
    <source>
        <dbReference type="EMBL" id="NGN83784.1"/>
    </source>
</evidence>
<dbReference type="NCBIfam" id="TIGR03085">
    <property type="entry name" value="TIGR03085 family metal-binding protein"/>
    <property type="match status" value="1"/>
</dbReference>
<evidence type="ECO:0000313" key="3">
    <source>
        <dbReference type="Proteomes" id="UP000479226"/>
    </source>
</evidence>
<organism evidence="2 3">
    <name type="scientific">Arthrobacter silviterrae</name>
    <dbReference type="NCBI Taxonomy" id="2026658"/>
    <lineage>
        <taxon>Bacteria</taxon>
        <taxon>Bacillati</taxon>
        <taxon>Actinomycetota</taxon>
        <taxon>Actinomycetes</taxon>
        <taxon>Micrococcales</taxon>
        <taxon>Micrococcaceae</taxon>
        <taxon>Arthrobacter</taxon>
    </lineage>
</organism>
<proteinExistence type="predicted"/>
<comment type="caution">
    <text evidence="2">The sequence shown here is derived from an EMBL/GenBank/DDBJ whole genome shotgun (WGS) entry which is preliminary data.</text>
</comment>
<dbReference type="InterPro" id="IPR017519">
    <property type="entry name" value="CHP03085"/>
</dbReference>
<reference evidence="2 3" key="1">
    <citation type="submission" date="2020-02" db="EMBL/GenBank/DDBJ databases">
        <title>Genome sequence of the type strain DSM 27180 of Arthrobacter silviterrae.</title>
        <authorList>
            <person name="Gao J."/>
            <person name="Sun J."/>
        </authorList>
    </citation>
    <scope>NUCLEOTIDE SEQUENCE [LARGE SCALE GENOMIC DNA]</scope>
    <source>
        <strain evidence="2 3">DSM 27180</strain>
    </source>
</reference>
<sequence length="217" mass="23471">MRWMETERLALVATFRQADPDAPTLCEGWTVRTLLGHLVQREHNPWARMLDTTARPVPGQERRLGALVATARTAAGYEALVQQFAAGTGPLNPMTWLGDGGQLLEYVVHHEDVRRGTGNKDPRTLPAGQLDALWKNLPLMARFTYRRCPVGVSIASPGRGTTAVHRAPSGRRPAAVVLAGDPVEVALCVSGRQRAANIEVTGSPENTAAFHAWAAGK</sequence>
<name>A0ABX0DEH3_9MICC</name>
<dbReference type="InterPro" id="IPR024344">
    <property type="entry name" value="MDMPI_metal-binding"/>
</dbReference>
<protein>
    <submittedName>
        <fullName evidence="2">TIGR03085 family protein</fullName>
    </submittedName>
</protein>
<accession>A0ABX0DEH3</accession>
<dbReference type="Gene3D" id="1.20.120.450">
    <property type="entry name" value="dinb family like domain"/>
    <property type="match status" value="1"/>
</dbReference>
<keyword evidence="3" id="KW-1185">Reference proteome</keyword>
<dbReference type="Proteomes" id="UP000479226">
    <property type="component" value="Unassembled WGS sequence"/>
</dbReference>
<feature type="domain" description="Mycothiol-dependent maleylpyruvate isomerase metal-binding" evidence="1">
    <location>
        <begin position="9"/>
        <end position="89"/>
    </location>
</feature>
<dbReference type="EMBL" id="JAAKZI010000015">
    <property type="protein sequence ID" value="NGN83784.1"/>
    <property type="molecule type" value="Genomic_DNA"/>
</dbReference>
<evidence type="ECO:0000259" key="1">
    <source>
        <dbReference type="Pfam" id="PF11716"/>
    </source>
</evidence>
<dbReference type="Pfam" id="PF11716">
    <property type="entry name" value="MDMPI_N"/>
    <property type="match status" value="1"/>
</dbReference>
<dbReference type="InterPro" id="IPR034660">
    <property type="entry name" value="DinB/YfiT-like"/>
</dbReference>
<dbReference type="NCBIfam" id="TIGR03083">
    <property type="entry name" value="maleylpyruvate isomerase family mycothiol-dependent enzyme"/>
    <property type="match status" value="1"/>
</dbReference>
<gene>
    <name evidence="2" type="ORF">G6N77_09985</name>
</gene>
<dbReference type="SUPFAM" id="SSF109854">
    <property type="entry name" value="DinB/YfiT-like putative metalloenzymes"/>
    <property type="match status" value="1"/>
</dbReference>